<gene>
    <name evidence="8" type="ORF">M5X16_13950</name>
</gene>
<evidence type="ECO:0000256" key="3">
    <source>
        <dbReference type="ARBA" id="ARBA00022692"/>
    </source>
</evidence>
<dbReference type="Gene3D" id="1.20.1640.10">
    <property type="entry name" value="Multidrug efflux transporter AcrB transmembrane domain"/>
    <property type="match status" value="2"/>
</dbReference>
<dbReference type="InterPro" id="IPR000731">
    <property type="entry name" value="SSD"/>
</dbReference>
<accession>A0ABT4FEE2</accession>
<evidence type="ECO:0000256" key="4">
    <source>
        <dbReference type="ARBA" id="ARBA00022989"/>
    </source>
</evidence>
<comment type="subcellular location">
    <subcellularLocation>
        <location evidence="1">Cell membrane</location>
        <topology evidence="1">Multi-pass membrane protein</topology>
    </subcellularLocation>
</comment>
<protein>
    <submittedName>
        <fullName evidence="8">MMPL family transporter</fullName>
    </submittedName>
</protein>
<feature type="transmembrane region" description="Helical" evidence="6">
    <location>
        <begin position="272"/>
        <end position="292"/>
    </location>
</feature>
<dbReference type="PANTHER" id="PTHR33406">
    <property type="entry name" value="MEMBRANE PROTEIN MJ1562-RELATED"/>
    <property type="match status" value="1"/>
</dbReference>
<dbReference type="SUPFAM" id="SSF82866">
    <property type="entry name" value="Multidrug efflux transporter AcrB transmembrane domain"/>
    <property type="match status" value="2"/>
</dbReference>
<dbReference type="InterPro" id="IPR050545">
    <property type="entry name" value="Mycobact_MmpL"/>
</dbReference>
<evidence type="ECO:0000256" key="2">
    <source>
        <dbReference type="ARBA" id="ARBA00022475"/>
    </source>
</evidence>
<evidence type="ECO:0000256" key="6">
    <source>
        <dbReference type="SAM" id="Phobius"/>
    </source>
</evidence>
<dbReference type="Proteomes" id="UP001527202">
    <property type="component" value="Unassembled WGS sequence"/>
</dbReference>
<evidence type="ECO:0000256" key="5">
    <source>
        <dbReference type="ARBA" id="ARBA00023136"/>
    </source>
</evidence>
<dbReference type="RefSeq" id="WP_241688705.1">
    <property type="nucleotide sequence ID" value="NZ_CP026520.1"/>
</dbReference>
<feature type="transmembrane region" description="Helical" evidence="6">
    <location>
        <begin position="225"/>
        <end position="246"/>
    </location>
</feature>
<keyword evidence="4 6" id="KW-1133">Transmembrane helix</keyword>
<feature type="transmembrane region" description="Helical" evidence="6">
    <location>
        <begin position="298"/>
        <end position="324"/>
    </location>
</feature>
<feature type="transmembrane region" description="Helical" evidence="6">
    <location>
        <begin position="180"/>
        <end position="213"/>
    </location>
</feature>
<feature type="transmembrane region" description="Helical" evidence="6">
    <location>
        <begin position="598"/>
        <end position="624"/>
    </location>
</feature>
<evidence type="ECO:0000256" key="1">
    <source>
        <dbReference type="ARBA" id="ARBA00004651"/>
    </source>
</evidence>
<dbReference type="InterPro" id="IPR004869">
    <property type="entry name" value="MMPL_dom"/>
</dbReference>
<feature type="domain" description="SSD" evidence="7">
    <location>
        <begin position="195"/>
        <end position="323"/>
    </location>
</feature>
<organism evidence="8 9">
    <name type="scientific">Paenibacillus chitinolyticus</name>
    <dbReference type="NCBI Taxonomy" id="79263"/>
    <lineage>
        <taxon>Bacteria</taxon>
        <taxon>Bacillati</taxon>
        <taxon>Bacillota</taxon>
        <taxon>Bacilli</taxon>
        <taxon>Bacillales</taxon>
        <taxon>Paenibacillaceae</taxon>
        <taxon>Paenibacillus</taxon>
    </lineage>
</organism>
<keyword evidence="5 6" id="KW-0472">Membrane</keyword>
<keyword evidence="3 6" id="KW-0812">Transmembrane</keyword>
<name>A0ABT4FEE2_9BACL</name>
<feature type="transmembrane region" description="Helical" evidence="6">
    <location>
        <begin position="356"/>
        <end position="374"/>
    </location>
</feature>
<keyword evidence="9" id="KW-1185">Reference proteome</keyword>
<evidence type="ECO:0000313" key="8">
    <source>
        <dbReference type="EMBL" id="MCY9596878.1"/>
    </source>
</evidence>
<comment type="caution">
    <text evidence="8">The sequence shown here is derived from an EMBL/GenBank/DDBJ whole genome shotgun (WGS) entry which is preliminary data.</text>
</comment>
<feature type="transmembrane region" description="Helical" evidence="6">
    <location>
        <begin position="636"/>
        <end position="658"/>
    </location>
</feature>
<proteinExistence type="predicted"/>
<dbReference type="PANTHER" id="PTHR33406:SF13">
    <property type="entry name" value="MEMBRANE PROTEIN YDFJ"/>
    <property type="match status" value="1"/>
</dbReference>
<feature type="transmembrane region" description="Helical" evidence="6">
    <location>
        <begin position="567"/>
        <end position="586"/>
    </location>
</feature>
<feature type="transmembrane region" description="Helical" evidence="6">
    <location>
        <begin position="678"/>
        <end position="698"/>
    </location>
</feature>
<reference evidence="8 9" key="1">
    <citation type="submission" date="2022-05" db="EMBL/GenBank/DDBJ databases">
        <title>Genome Sequencing of Bee-Associated Microbes.</title>
        <authorList>
            <person name="Dunlap C."/>
        </authorList>
    </citation>
    <scope>NUCLEOTIDE SEQUENCE [LARGE SCALE GENOMIC DNA]</scope>
    <source>
        <strain evidence="8 9">NRRL B-23120</strain>
    </source>
</reference>
<evidence type="ECO:0000259" key="7">
    <source>
        <dbReference type="PROSITE" id="PS50156"/>
    </source>
</evidence>
<feature type="transmembrane region" description="Helical" evidence="6">
    <location>
        <begin position="535"/>
        <end position="555"/>
    </location>
</feature>
<dbReference type="GeneID" id="95377071"/>
<dbReference type="EMBL" id="JAMDMJ010000015">
    <property type="protein sequence ID" value="MCY9596878.1"/>
    <property type="molecule type" value="Genomic_DNA"/>
</dbReference>
<feature type="transmembrane region" description="Helical" evidence="6">
    <location>
        <begin position="12"/>
        <end position="32"/>
    </location>
</feature>
<sequence length="711" mass="77848">MGLQRLAVLSFRYPKIILVCWAACLVFFGGYAHSLSSVLKGHGLDPEGSFGAVRQRLDAGFNRPAEPVVLWFEQNAPGPKEEFKAYIRSVLRSAEGLPGLERIVSPLDQGEMLRSGMAYALLDIRFTGRDEQAVLSELRGRLPVHPGFAWKLTGKPVVQADVNTASEKDMRKAELIGLPAAFLILWIAFGGAATALIPVVLGLVSAVVSMGIVYWIGMVTDLSNFVLNVIPMVGLALSIDFSLMLVSRFREELICGRAEPALRLTMRTSGRAVLYSAGCVALGLLGILFIPLPMFASVAWAAFTVLIVSVFLSFTLLPAVLSLLRTRIEAENAARFHGNGGRFWHRLSVGVMKRPLRMALLAILIVFICVLPVGRMKIAVPDAASLPAGTESREAAERLAARFSSPEVTLLLGAKDAGPHSGQPFDWQHAYRLFQQLQRDPQVVRVDSIFSRLGMNGEQLRILYGEKPGAGNNAGAASFYFHQNQLVMDVYLRTDPDSEETRQWLRKWEAAGNQERIPFRLGGESKYRQEVYDAIFTNLYKVLLFVLVTNFFLLYKAFGSVFIPLKTLVMNVLSITASFGLLTWIFQEGAVDGGGSIAIMIPVFIFGLVFGISMDYGVFLVARIAEVYRQTQDNDYAVAAGLASTGRIITSAAAIMIAVTLPFAGADVAGVKQLGTGIAGAIFLDATLIRMILVPALMKLLGRWNWWSPYN</sequence>
<evidence type="ECO:0000313" key="9">
    <source>
        <dbReference type="Proteomes" id="UP001527202"/>
    </source>
</evidence>
<dbReference type="Pfam" id="PF03176">
    <property type="entry name" value="MMPL"/>
    <property type="match status" value="2"/>
</dbReference>
<dbReference type="PROSITE" id="PS50156">
    <property type="entry name" value="SSD"/>
    <property type="match status" value="1"/>
</dbReference>
<keyword evidence="2" id="KW-1003">Cell membrane</keyword>